<gene>
    <name evidence="1" type="ORF">CTOB1V02_LOCUS3846</name>
</gene>
<dbReference type="GO" id="GO:0031012">
    <property type="term" value="C:extracellular matrix"/>
    <property type="evidence" value="ECO:0007669"/>
    <property type="project" value="TreeGrafter"/>
</dbReference>
<dbReference type="GO" id="GO:0005615">
    <property type="term" value="C:extracellular space"/>
    <property type="evidence" value="ECO:0007669"/>
    <property type="project" value="TreeGrafter"/>
</dbReference>
<dbReference type="GO" id="GO:0042302">
    <property type="term" value="F:structural constituent of cuticle"/>
    <property type="evidence" value="ECO:0007669"/>
    <property type="project" value="UniProtKB-UniRule"/>
</dbReference>
<organism evidence="1">
    <name type="scientific">Cyprideis torosa</name>
    <dbReference type="NCBI Taxonomy" id="163714"/>
    <lineage>
        <taxon>Eukaryota</taxon>
        <taxon>Metazoa</taxon>
        <taxon>Ecdysozoa</taxon>
        <taxon>Arthropoda</taxon>
        <taxon>Crustacea</taxon>
        <taxon>Oligostraca</taxon>
        <taxon>Ostracoda</taxon>
        <taxon>Podocopa</taxon>
        <taxon>Podocopida</taxon>
        <taxon>Cytherocopina</taxon>
        <taxon>Cytheroidea</taxon>
        <taxon>Cytherideidae</taxon>
        <taxon>Cyprideis</taxon>
    </lineage>
</organism>
<name>A0A7R8ZIP2_9CRUS</name>
<proteinExistence type="predicted"/>
<dbReference type="PANTHER" id="PTHR12236">
    <property type="entry name" value="STRUCTURAL CONTITUENT OF CUTICLE"/>
    <property type="match status" value="1"/>
</dbReference>
<dbReference type="AlphaFoldDB" id="A0A7R8ZIP2"/>
<dbReference type="Pfam" id="PF00379">
    <property type="entry name" value="Chitin_bind_4"/>
    <property type="match status" value="1"/>
</dbReference>
<dbReference type="InterPro" id="IPR051217">
    <property type="entry name" value="Insect_Cuticle_Struc_Prot"/>
</dbReference>
<evidence type="ECO:0000313" key="1">
    <source>
        <dbReference type="EMBL" id="CAD7225918.1"/>
    </source>
</evidence>
<dbReference type="PANTHER" id="PTHR12236:SF79">
    <property type="entry name" value="CUTICULAR PROTEIN 50CB-RELATED"/>
    <property type="match status" value="1"/>
</dbReference>
<reference evidence="1" key="1">
    <citation type="submission" date="2020-11" db="EMBL/GenBank/DDBJ databases">
        <authorList>
            <person name="Tran Van P."/>
        </authorList>
    </citation>
    <scope>NUCLEOTIDE SEQUENCE</scope>
</reference>
<sequence length="134" mass="15268">MVQLLVLLALIGMSCADHGYYGAPSHHAPTYVEHVEKDSPAYYKFEYAVKDYKTGNDFGHAEDRHGYDTKGQYHVSLPDGRKQTVTYQAGKEGYNADVKYDGEPVYPVEHVPYKTEPSYLHAAYKPAPYPYKHY</sequence>
<dbReference type="OrthoDB" id="6365837at2759"/>
<dbReference type="EMBL" id="OB660690">
    <property type="protein sequence ID" value="CAD7225918.1"/>
    <property type="molecule type" value="Genomic_DNA"/>
</dbReference>
<dbReference type="InterPro" id="IPR000618">
    <property type="entry name" value="Insect_cuticle"/>
</dbReference>
<protein>
    <submittedName>
        <fullName evidence="1">Uncharacterized protein</fullName>
    </submittedName>
</protein>
<dbReference type="PROSITE" id="PS51155">
    <property type="entry name" value="CHIT_BIND_RR_2"/>
    <property type="match status" value="1"/>
</dbReference>
<dbReference type="PROSITE" id="PS00233">
    <property type="entry name" value="CHIT_BIND_RR_1"/>
    <property type="match status" value="1"/>
</dbReference>
<dbReference type="InterPro" id="IPR031311">
    <property type="entry name" value="CHIT_BIND_RR_consensus"/>
</dbReference>
<accession>A0A7R8ZIP2</accession>